<dbReference type="STRING" id="1300222.I532_22592"/>
<dbReference type="OrthoDB" id="2002222at2"/>
<gene>
    <name evidence="2" type="ORF">I532_22592</name>
</gene>
<dbReference type="InterPro" id="IPR007295">
    <property type="entry name" value="DUF402"/>
</dbReference>
<protein>
    <recommendedName>
        <fullName evidence="1">DUF402 domain-containing protein</fullName>
    </recommendedName>
</protein>
<accession>M8E4I8</accession>
<dbReference type="PATRIC" id="fig|1300222.3.peg.4748"/>
<evidence type="ECO:0000259" key="1">
    <source>
        <dbReference type="Pfam" id="PF04167"/>
    </source>
</evidence>
<dbReference type="RefSeq" id="WP_003391721.1">
    <property type="nucleotide sequence ID" value="NZ_APBN01000016.1"/>
</dbReference>
<dbReference type="Pfam" id="PF04167">
    <property type="entry name" value="DUF402"/>
    <property type="match status" value="1"/>
</dbReference>
<comment type="caution">
    <text evidence="2">The sequence shown here is derived from an EMBL/GenBank/DDBJ whole genome shotgun (WGS) entry which is preliminary data.</text>
</comment>
<name>M8E4I8_9BACL</name>
<dbReference type="AlphaFoldDB" id="M8E4I8"/>
<sequence>MKRKRADRPNWRRVKKLGYLEKRVESAEFTGYAVRLTLDQVHEPAFMTVGGKRMCVGDKGYCYLQYFPDGCGYAVTKMLDAQGRTIQWYIDICKRHGKDEQGYLYYDDLYLDIVVLPNGEVYLLDEDELEDALKKGAIDEEEHQFACRTAAALLEKYSAGQREWFDYPNPW</sequence>
<dbReference type="EMBL" id="APBN01000016">
    <property type="protein sequence ID" value="EMT50390.1"/>
    <property type="molecule type" value="Genomic_DNA"/>
</dbReference>
<feature type="domain" description="DUF402" evidence="1">
    <location>
        <begin position="63"/>
        <end position="161"/>
    </location>
</feature>
<keyword evidence="3" id="KW-1185">Reference proteome</keyword>
<dbReference type="PANTHER" id="PTHR41271:SF1">
    <property type="entry name" value="DUF402 DOMAIN-CONTAINING PROTEIN"/>
    <property type="match status" value="1"/>
</dbReference>
<dbReference type="PANTHER" id="PTHR41271">
    <property type="entry name" value="DUF402 DOMAIN-CONTAINING PROTEIN"/>
    <property type="match status" value="1"/>
</dbReference>
<dbReference type="InterPro" id="IPR035930">
    <property type="entry name" value="FomD-like_sf"/>
</dbReference>
<evidence type="ECO:0000313" key="3">
    <source>
        <dbReference type="Proteomes" id="UP000012081"/>
    </source>
</evidence>
<dbReference type="Gene3D" id="2.40.380.10">
    <property type="entry name" value="FomD-like"/>
    <property type="match status" value="1"/>
</dbReference>
<proteinExistence type="predicted"/>
<reference evidence="2 3" key="1">
    <citation type="submission" date="2013-03" db="EMBL/GenBank/DDBJ databases">
        <title>Assembly of a new bacterial strain Brevibacillus borstelensis AK1.</title>
        <authorList>
            <person name="Rajan I."/>
            <person name="PoliReddy D."/>
            <person name="Sugumar T."/>
            <person name="Rathinam K."/>
            <person name="Alqarawi S."/>
            <person name="Khalil A.B."/>
            <person name="Sivakumar N."/>
        </authorList>
    </citation>
    <scope>NUCLEOTIDE SEQUENCE [LARGE SCALE GENOMIC DNA]</scope>
    <source>
        <strain evidence="2 3">AK1</strain>
    </source>
</reference>
<dbReference type="SUPFAM" id="SSF159234">
    <property type="entry name" value="FomD-like"/>
    <property type="match status" value="1"/>
</dbReference>
<evidence type="ECO:0000313" key="2">
    <source>
        <dbReference type="EMBL" id="EMT50390.1"/>
    </source>
</evidence>
<organism evidence="2 3">
    <name type="scientific">Brevibacillus borstelensis AK1</name>
    <dbReference type="NCBI Taxonomy" id="1300222"/>
    <lineage>
        <taxon>Bacteria</taxon>
        <taxon>Bacillati</taxon>
        <taxon>Bacillota</taxon>
        <taxon>Bacilli</taxon>
        <taxon>Bacillales</taxon>
        <taxon>Paenibacillaceae</taxon>
        <taxon>Brevibacillus</taxon>
    </lineage>
</organism>
<dbReference type="Proteomes" id="UP000012081">
    <property type="component" value="Unassembled WGS sequence"/>
</dbReference>